<dbReference type="OrthoDB" id="178099at2157"/>
<organism evidence="1 2">
    <name type="scientific">Halohasta litchfieldiae</name>
    <dbReference type="NCBI Taxonomy" id="1073996"/>
    <lineage>
        <taxon>Archaea</taxon>
        <taxon>Methanobacteriati</taxon>
        <taxon>Methanobacteriota</taxon>
        <taxon>Stenosarchaea group</taxon>
        <taxon>Halobacteria</taxon>
        <taxon>Halobacteriales</taxon>
        <taxon>Haloferacaceae</taxon>
        <taxon>Halohasta</taxon>
    </lineage>
</organism>
<proteinExistence type="predicted"/>
<reference evidence="1 2" key="1">
    <citation type="submission" date="2016-10" db="EMBL/GenBank/DDBJ databases">
        <authorList>
            <person name="de Groot N.N."/>
        </authorList>
    </citation>
    <scope>NUCLEOTIDE SEQUENCE [LARGE SCALE GENOMIC DNA]</scope>
    <source>
        <strain evidence="1 2">DSM 22187</strain>
    </source>
</reference>
<sequence>MSTSNPLTAMFGYQRTAFEQTQTAVFESIKLQRTAVQQFADALETGKQLQTHGNELKRTTLHAYVDAIEQATPEADLTGFHEIVDEGIDALEDGYEQNWDAVIEGIEELEAMSDSYSETVDDSFDSFLDAQAQIEDNTATIVDQVESVVPDEQVAAD</sequence>
<dbReference type="RefSeq" id="WP_143054131.1">
    <property type="nucleotide sequence ID" value="NZ_CP024845.1"/>
</dbReference>
<dbReference type="KEGG" id="hae:halTADL_2115"/>
<evidence type="ECO:0000313" key="1">
    <source>
        <dbReference type="EMBL" id="SEI79797.1"/>
    </source>
</evidence>
<accession>A0A1H6TRG2</accession>
<dbReference type="EMBL" id="FNYR01000008">
    <property type="protein sequence ID" value="SEI79797.1"/>
    <property type="molecule type" value="Genomic_DNA"/>
</dbReference>
<evidence type="ECO:0008006" key="3">
    <source>
        <dbReference type="Google" id="ProtNLM"/>
    </source>
</evidence>
<gene>
    <name evidence="1" type="ORF">SAMN05444271_10876</name>
</gene>
<protein>
    <recommendedName>
        <fullName evidence="3">Phasin protein</fullName>
    </recommendedName>
</protein>
<evidence type="ECO:0000313" key="2">
    <source>
        <dbReference type="Proteomes" id="UP000198888"/>
    </source>
</evidence>
<name>A0A1H6TRG2_9EURY</name>
<dbReference type="Proteomes" id="UP000198888">
    <property type="component" value="Unassembled WGS sequence"/>
</dbReference>
<accession>A0A2H4Q3B9</accession>
<dbReference type="GeneID" id="35002891"/>
<dbReference type="AlphaFoldDB" id="A0A1H6TRG2"/>
<keyword evidence="2" id="KW-1185">Reference proteome</keyword>